<evidence type="ECO:0000256" key="2">
    <source>
        <dbReference type="SAM" id="MobiDB-lite"/>
    </source>
</evidence>
<feature type="compositionally biased region" description="Pro residues" evidence="2">
    <location>
        <begin position="2523"/>
        <end position="2532"/>
    </location>
</feature>
<feature type="region of interest" description="Disordered" evidence="2">
    <location>
        <begin position="170"/>
        <end position="266"/>
    </location>
</feature>
<feature type="region of interest" description="Disordered" evidence="2">
    <location>
        <begin position="1245"/>
        <end position="1395"/>
    </location>
</feature>
<feature type="compositionally biased region" description="Basic and acidic residues" evidence="2">
    <location>
        <begin position="1151"/>
        <end position="1160"/>
    </location>
</feature>
<gene>
    <name evidence="4" type="ORF">CRM22_007591</name>
</gene>
<feature type="region of interest" description="Disordered" evidence="2">
    <location>
        <begin position="2457"/>
        <end position="2486"/>
    </location>
</feature>
<feature type="compositionally biased region" description="Basic and acidic residues" evidence="2">
    <location>
        <begin position="1194"/>
        <end position="1215"/>
    </location>
</feature>
<evidence type="ECO:0000256" key="1">
    <source>
        <dbReference type="ARBA" id="ARBA00022553"/>
    </source>
</evidence>
<feature type="region of interest" description="Disordered" evidence="2">
    <location>
        <begin position="2561"/>
        <end position="2592"/>
    </location>
</feature>
<feature type="compositionally biased region" description="Polar residues" evidence="2">
    <location>
        <begin position="1137"/>
        <end position="1150"/>
    </location>
</feature>
<feature type="compositionally biased region" description="Basic and acidic residues" evidence="2">
    <location>
        <begin position="767"/>
        <end position="779"/>
    </location>
</feature>
<feature type="compositionally biased region" description="Polar residues" evidence="2">
    <location>
        <begin position="1268"/>
        <end position="1282"/>
    </location>
</feature>
<feature type="compositionally biased region" description="Polar residues" evidence="2">
    <location>
        <begin position="967"/>
        <end position="978"/>
    </location>
</feature>
<feature type="compositionally biased region" description="Polar residues" evidence="2">
    <location>
        <begin position="1634"/>
        <end position="1660"/>
    </location>
</feature>
<feature type="compositionally biased region" description="Polar residues" evidence="2">
    <location>
        <begin position="89"/>
        <end position="111"/>
    </location>
</feature>
<evidence type="ECO:0000313" key="5">
    <source>
        <dbReference type="Proteomes" id="UP000308267"/>
    </source>
</evidence>
<feature type="region of interest" description="Disordered" evidence="2">
    <location>
        <begin position="675"/>
        <end position="744"/>
    </location>
</feature>
<organism evidence="4 5">
    <name type="scientific">Opisthorchis felineus</name>
    <dbReference type="NCBI Taxonomy" id="147828"/>
    <lineage>
        <taxon>Eukaryota</taxon>
        <taxon>Metazoa</taxon>
        <taxon>Spiralia</taxon>
        <taxon>Lophotrochozoa</taxon>
        <taxon>Platyhelminthes</taxon>
        <taxon>Trematoda</taxon>
        <taxon>Digenea</taxon>
        <taxon>Opisthorchiida</taxon>
        <taxon>Opisthorchiata</taxon>
        <taxon>Opisthorchiidae</taxon>
        <taxon>Opisthorchis</taxon>
    </lineage>
</organism>
<dbReference type="InterPro" id="IPR009738">
    <property type="entry name" value="BAT2_N"/>
</dbReference>
<name>A0A4S2LFF0_OPIFE</name>
<feature type="compositionally biased region" description="Polar residues" evidence="2">
    <location>
        <begin position="2457"/>
        <end position="2468"/>
    </location>
</feature>
<feature type="compositionally biased region" description="Polar residues" evidence="2">
    <location>
        <begin position="675"/>
        <end position="713"/>
    </location>
</feature>
<dbReference type="GO" id="GO:0030154">
    <property type="term" value="P:cell differentiation"/>
    <property type="evidence" value="ECO:0007669"/>
    <property type="project" value="TreeGrafter"/>
</dbReference>
<keyword evidence="1" id="KW-0597">Phosphoprotein</keyword>
<comment type="caution">
    <text evidence="4">The sequence shown here is derived from an EMBL/GenBank/DDBJ whole genome shotgun (WGS) entry which is preliminary data.</text>
</comment>
<feature type="compositionally biased region" description="Polar residues" evidence="2">
    <location>
        <begin position="1379"/>
        <end position="1394"/>
    </location>
</feature>
<feature type="compositionally biased region" description="Low complexity" evidence="2">
    <location>
        <begin position="223"/>
        <end position="234"/>
    </location>
</feature>
<feature type="region of interest" description="Disordered" evidence="2">
    <location>
        <begin position="2026"/>
        <end position="2053"/>
    </location>
</feature>
<feature type="region of interest" description="Disordered" evidence="2">
    <location>
        <begin position="1429"/>
        <end position="1448"/>
    </location>
</feature>
<feature type="compositionally biased region" description="Polar residues" evidence="2">
    <location>
        <begin position="1431"/>
        <end position="1448"/>
    </location>
</feature>
<feature type="region of interest" description="Disordered" evidence="2">
    <location>
        <begin position="2515"/>
        <end position="2537"/>
    </location>
</feature>
<evidence type="ECO:0000259" key="3">
    <source>
        <dbReference type="Pfam" id="PF07001"/>
    </source>
</evidence>
<keyword evidence="5" id="KW-1185">Reference proteome</keyword>
<dbReference type="PANTHER" id="PTHR14038">
    <property type="entry name" value="BAT2 HLA-B-ASSOCIATED TRANSCRIPT 2"/>
    <property type="match status" value="1"/>
</dbReference>
<dbReference type="STRING" id="147828.A0A4S2LFF0"/>
<evidence type="ECO:0000313" key="4">
    <source>
        <dbReference type="EMBL" id="TGZ62173.1"/>
    </source>
</evidence>
<feature type="compositionally biased region" description="Low complexity" evidence="2">
    <location>
        <begin position="730"/>
        <end position="744"/>
    </location>
</feature>
<feature type="region of interest" description="Disordered" evidence="2">
    <location>
        <begin position="1524"/>
        <end position="1692"/>
    </location>
</feature>
<dbReference type="OrthoDB" id="1939715at2759"/>
<feature type="compositionally biased region" description="Basic and acidic residues" evidence="2">
    <location>
        <begin position="170"/>
        <end position="179"/>
    </location>
</feature>
<feature type="compositionally biased region" description="Polar residues" evidence="2">
    <location>
        <begin position="1786"/>
        <end position="1809"/>
    </location>
</feature>
<feature type="region of interest" description="Disordered" evidence="2">
    <location>
        <begin position="1058"/>
        <end position="1093"/>
    </location>
</feature>
<proteinExistence type="predicted"/>
<dbReference type="PANTHER" id="PTHR14038:SF0">
    <property type="entry name" value="LP18708P"/>
    <property type="match status" value="1"/>
</dbReference>
<feature type="region of interest" description="Disordered" evidence="2">
    <location>
        <begin position="2247"/>
        <end position="2270"/>
    </location>
</feature>
<feature type="compositionally biased region" description="Polar residues" evidence="2">
    <location>
        <begin position="180"/>
        <end position="206"/>
    </location>
</feature>
<protein>
    <recommendedName>
        <fullName evidence="3">BAT2 N-terminal domain-containing protein</fullName>
    </recommendedName>
</protein>
<feature type="region of interest" description="Disordered" evidence="2">
    <location>
        <begin position="79"/>
        <end position="111"/>
    </location>
</feature>
<feature type="compositionally biased region" description="Polar residues" evidence="2">
    <location>
        <begin position="1575"/>
        <end position="1615"/>
    </location>
</feature>
<feature type="region of interest" description="Disordered" evidence="2">
    <location>
        <begin position="1712"/>
        <end position="1809"/>
    </location>
</feature>
<feature type="compositionally biased region" description="Basic and acidic residues" evidence="2">
    <location>
        <begin position="1294"/>
        <end position="1309"/>
    </location>
</feature>
<dbReference type="Pfam" id="PF07001">
    <property type="entry name" value="BAT2_N"/>
    <property type="match status" value="1"/>
</dbReference>
<dbReference type="InterPro" id="IPR033184">
    <property type="entry name" value="PRRC2"/>
</dbReference>
<feature type="compositionally biased region" description="Basic residues" evidence="2">
    <location>
        <begin position="1167"/>
        <end position="1176"/>
    </location>
</feature>
<feature type="region of interest" description="Disordered" evidence="2">
    <location>
        <begin position="1125"/>
        <end position="1228"/>
    </location>
</feature>
<feature type="compositionally biased region" description="Basic and acidic residues" evidence="2">
    <location>
        <begin position="714"/>
        <end position="723"/>
    </location>
</feature>
<accession>A0A4S2LFF0</accession>
<feature type="region of interest" description="Disordered" evidence="2">
    <location>
        <begin position="757"/>
        <end position="779"/>
    </location>
</feature>
<sequence length="2632" mass="279807">MSSKVYKSEKPKLKFAQSNINHVYRGNTAETQYKPTVRQYGMQVVGKLQGTRRLPPPAWVPSIKAESGGLDSRVALVPPGGSGWGAPATSESAPTQASGSTTTEVGSPAVTTALPSVNGTLMRDALGTSFEPAYARSHFGPATSTTIASAVEPNVTKSLNAWTALTEEDKMVTEHRDTEMISTSGTATGDETATTLPTWAPRTQATGGLAANKPFFQRPTPVTSSSANATSSTKSTERPSVSGASGGASDIMGESSGWAGISEEEPNFDEQIIFSDEESPEEIRVKSALTEEQTRVGSSASPATPARVSPPKSLQTNTTHVNQLVLQKQEPLGGHTSVFASVSSNMYDSTSRVSSDVWSAPNVTAGIPIPSSHSLIQLPNSAPYSAGQLIPGANTSSDERVLYGSHQYMQHHAVPTVHTLPSVFPDPYLSSRQNTMVDPILPTGDVDSELHAQRQARTQEFKSAVERAQQARAARQAIDTYNTEGDALIQRSVVNLISDSTEGHTSTALTAATTSSNILLPQNLHGVQPLLGNVLSSQLLSPYQQGAAPSRSDLAAAMAAATAVAMACNGAGVTTSLRSGGSTVLKSASIHQAPHSTINPSIAASWHNPFSSPSTTAQSSGIYTVRQSTLPQVIQSTLAMASGGPQGSHQNAMYLDPDFVERVLEILNHQQVSLPTADQHPPSNLTNSPLDAGISSTTTENMPVEKSTSQSELTPREAVRKSSEGNTGELDSSNLKVNSSSRSDAQIVGHLPAHQTAAQFAPSGEKSTPEKTVSKAEGKRIPGLMDVKVSSSRNFNLSWDEDDHLSSSMGARGRAKPFVPERSRGAGRGRRPVGRFPNDDSKINRTRSSGPLEDHEGRSCGLHYGAHPDRHHGSRQRAWQPSKLHSSQCLSSGAKSEHNPTGVCLEAEPGSNLPVDAEIDRNIPSQMDFPREAEQVDEDTDEMEEPSELIETQDTRGKGTATRHSDNAAQTEPNTSNSKQRRGSLEPADASTAYTGRQDHPRRAERGRRGRGVSTSYYPSSRTFSNEDAMVYSGHYMESKPYSRASRGITFTRGHRALVNSATTSESRGRRTLEEPRNRGPDRDFRGTYYGSGYPSIRTARGSVYYDSEGCEQVNSFDACSRSNATAQDARRHQSYKSRPSTGTSHFSTNEVRRDDHFSDGEQGGAGRKHARILRNRSHEGPRHTFKSSAQRFAAERERQKPESEDNATVEDRSEVTPPLDIPILTDYGDNDIPTVRVPAADMGFNTRPQYAHPRVGRSGTFPRGSGSRRNPNRVTTLQQNKRAPGSSVAGSRRYRDQRDRYHDGKDGDGGAAAGGTGRSTMGGDSTGGSGQSDGSRRNGCENGGGNQNSGGNREAGASDGSLLGQNLEETEKTVGESECQSVHASSIDNTNHNYVERSGDTRIAQNRHPEFVSRGVLSDVNDIDEWETATEGSTDPESASSTLPAPNPTVASVTYNISELSAVVESHPLVSVEPDATQHVFGLSTNSSDEATVVGDGMHAAPPDASVPVVSGDNDEVTPISSITHPFSQTTGELSGCQLPGPDRYPHDRRGNGGGSGGTTGSTDTHGSRGRGYQTGSRSGKTYISVSGGRSNTGQRFQKSSTGRYHQADYSNRRTCVPSIPPLMSLKPHGPFTHTSQTPESKVNTNPKSQLSEDPSNKTTTEKVESEFHCGPNKAQTPPDLNEYDSDQDSLLSDGFTKVISKASKKLARRRLKQELSASSKPSIRRDNDSFKPAQPVQPNDKGREHSLSQTTTRLRYSASGQNKHSLRKTKPLLVKPTFMGPPLSSVSMNSTGETPVSRSRATNTSESTTVYHSTKAWATTAPTQFTTGTSDCTQAIMSTARPWSKVVGTKSSSASSAVVKGESRTISNVSSFERAVDADWSTDLKHTDSTSAQPEDGDSINALLPQSKDLQLVMVETTETVDTETYTSARQFWSPTKEQKDEKSNAKAVVAVHPSNTCTTTAVSSTGVVSGTITGSTVSVSASTVSNNICKVRPQQQQPVVHSSPGNSGMLTANPPLPTVAPVSPNSTTNEHLPAGPNCASETSTDPERTECDYEDSANQAHAVRRLPTEGAFLVVPHPPNRPVSSSWTDNVTSQLHANYYPNRPGALPLASSMDSTFSANMWPTSDQALDSYGNRLASVGGSAVNQAFSQVHGSDVLSNLLTGPNAPSLCVDPTNKSQQSITLVPRSQSYSVQPYGPSVVSSSELHNYGGLYSGEANKLSSSHSVSQSQAAAFASAAGSVYVSPQQQHQSAGHQAQSAHSFPTNWTLPSNQQRYRQRFPHQVEPSAFGGFTYQTELQNEYAYLPSATGCVQPAAAGGIFSAVQGQPQPSYHPHNSARHNMGPPAASNPWSILGNPTGASGLQASAQDYGSTFAPAGGGNASGGGLLPHPVPPGGYNATHGPVQLPISTSPNSSFVAHHNYVGVIGGGRPNATDLSNVSTRQRGVVQNIFPSHNISHSPSAQSQPQFPVHSAFYPSLSPSHHQRLQQLQQFTGSQGRPNVHSLMNPATGLYATAFGTAPQPNQPTPPPLPSQLGYASFTSESAATVPMSFYSTSQSQSTVGLQHHIHSQRQAQSSVPHMPSRNVGAAANHGGSPLLIPSAVGPSAFSGYGQPTPSAALSGYPIKHVLPTL</sequence>
<feature type="compositionally biased region" description="Polar residues" evidence="2">
    <location>
        <begin position="1013"/>
        <end position="1022"/>
    </location>
</feature>
<feature type="compositionally biased region" description="Basic and acidic residues" evidence="2">
    <location>
        <begin position="1067"/>
        <end position="1086"/>
    </location>
</feature>
<feature type="compositionally biased region" description="Polar residues" evidence="2">
    <location>
        <begin position="877"/>
        <end position="894"/>
    </location>
</feature>
<feature type="compositionally biased region" description="Low complexity" evidence="2">
    <location>
        <begin position="2247"/>
        <end position="2263"/>
    </location>
</feature>
<feature type="compositionally biased region" description="Acidic residues" evidence="2">
    <location>
        <begin position="935"/>
        <end position="948"/>
    </location>
</feature>
<feature type="compositionally biased region" description="Polar residues" evidence="2">
    <location>
        <begin position="1524"/>
        <end position="1534"/>
    </location>
</feature>
<feature type="compositionally biased region" description="Polar residues" evidence="2">
    <location>
        <begin position="1749"/>
        <end position="1765"/>
    </location>
</feature>
<reference evidence="4 5" key="1">
    <citation type="journal article" date="2019" name="BMC Genomics">
        <title>New insights from Opisthorchis felineus genome: update on genomics of the epidemiologically important liver flukes.</title>
        <authorList>
            <person name="Ershov N.I."/>
            <person name="Mordvinov V.A."/>
            <person name="Prokhortchouk E.B."/>
            <person name="Pakharukova M.Y."/>
            <person name="Gunbin K.V."/>
            <person name="Ustyantsev K."/>
            <person name="Genaev M.A."/>
            <person name="Blinov A.G."/>
            <person name="Mazur A."/>
            <person name="Boulygina E."/>
            <person name="Tsygankova S."/>
            <person name="Khrameeva E."/>
            <person name="Chekanov N."/>
            <person name="Fan G."/>
            <person name="Xiao A."/>
            <person name="Zhang H."/>
            <person name="Xu X."/>
            <person name="Yang H."/>
            <person name="Solovyev V."/>
            <person name="Lee S.M."/>
            <person name="Liu X."/>
            <person name="Afonnikov D.A."/>
            <person name="Skryabin K.G."/>
        </authorList>
    </citation>
    <scope>NUCLEOTIDE SEQUENCE [LARGE SCALE GENOMIC DNA]</scope>
    <source>
        <strain evidence="4">AK-0245</strain>
        <tissue evidence="4">Whole organism</tissue>
    </source>
</reference>
<feature type="domain" description="BAT2 N-terminal" evidence="3">
    <location>
        <begin position="6"/>
        <end position="123"/>
    </location>
</feature>
<dbReference type="Proteomes" id="UP000308267">
    <property type="component" value="Unassembled WGS sequence"/>
</dbReference>
<feature type="region of interest" description="Disordered" evidence="2">
    <location>
        <begin position="801"/>
        <end position="1022"/>
    </location>
</feature>
<dbReference type="EMBL" id="SJOL01007662">
    <property type="protein sequence ID" value="TGZ62173.1"/>
    <property type="molecule type" value="Genomic_DNA"/>
</dbReference>
<feature type="region of interest" description="Disordered" evidence="2">
    <location>
        <begin position="288"/>
        <end position="317"/>
    </location>
</feature>